<feature type="region of interest" description="Disordered" evidence="1">
    <location>
        <begin position="262"/>
        <end position="293"/>
    </location>
</feature>
<feature type="region of interest" description="Disordered" evidence="1">
    <location>
        <begin position="356"/>
        <end position="381"/>
    </location>
</feature>
<feature type="region of interest" description="Disordered" evidence="1">
    <location>
        <begin position="53"/>
        <end position="94"/>
    </location>
</feature>
<gene>
    <name evidence="2" type="ORF">SAMN04489764_3036</name>
</gene>
<sequence>MRPVGDLRVPPARVLGALRLSGVATGRSGPRRTGRSSLGLPCRSAVHQAGRRLRTGRPPFRPRRPGGRLVVPLPGRRPPRLPGRRPRRHAGDAPRQLLRRLGGCSPLGSRAAPPVGCSRVDPLGGFFPGSPPRRRHLPGTGSVLEGPLLRRSRSPLTGIPPGRGSLPAFGNPPPPPPGRPRIPLVRRLRRRRSLHTVSPPRRPPALLTGIRAGRRAFRGLGKTPYGLIRRLGTELDDRPAGRRPLRTAGKTPYGLIRRLGTELDDRPAGGRPLRTAGEAPYGVGGGPGGGRIVRPHEKRLLRIGRRGTTGCHAATGRGGLGVLGSGRHRAVPGGDVRKITGVRVARIRDGTVEWRGGEPRSPVARPVPLGRASGIIRHHAS</sequence>
<feature type="compositionally biased region" description="Basic residues" evidence="1">
    <location>
        <begin position="53"/>
        <end position="66"/>
    </location>
</feature>
<keyword evidence="3" id="KW-1185">Reference proteome</keyword>
<accession>A0A1H1FKP9</accession>
<reference evidence="2 3" key="1">
    <citation type="submission" date="2016-10" db="EMBL/GenBank/DDBJ databases">
        <authorList>
            <person name="de Groot N.N."/>
        </authorList>
    </citation>
    <scope>NUCLEOTIDE SEQUENCE [LARGE SCALE GENOMIC DNA]</scope>
    <source>
        <strain evidence="2 3">DSM 43794</strain>
    </source>
</reference>
<feature type="compositionally biased region" description="Pro residues" evidence="1">
    <location>
        <begin position="170"/>
        <end position="180"/>
    </location>
</feature>
<evidence type="ECO:0000313" key="2">
    <source>
        <dbReference type="EMBL" id="SDR01495.1"/>
    </source>
</evidence>
<feature type="region of interest" description="Disordered" evidence="1">
    <location>
        <begin position="128"/>
        <end position="147"/>
    </location>
</feature>
<protein>
    <submittedName>
        <fullName evidence="2">Uncharacterized protein</fullName>
    </submittedName>
</protein>
<name>A0A1H1FKP9_9ACTN</name>
<evidence type="ECO:0000313" key="3">
    <source>
        <dbReference type="Proteomes" id="UP000217103"/>
    </source>
</evidence>
<dbReference type="Proteomes" id="UP000217103">
    <property type="component" value="Unassembled WGS sequence"/>
</dbReference>
<proteinExistence type="predicted"/>
<feature type="region of interest" description="Disordered" evidence="1">
    <location>
        <begin position="157"/>
        <end position="182"/>
    </location>
</feature>
<dbReference type="AlphaFoldDB" id="A0A1H1FKP9"/>
<feature type="compositionally biased region" description="Basic residues" evidence="1">
    <location>
        <begin position="77"/>
        <end position="88"/>
    </location>
</feature>
<evidence type="ECO:0000256" key="1">
    <source>
        <dbReference type="SAM" id="MobiDB-lite"/>
    </source>
</evidence>
<feature type="compositionally biased region" description="Gly residues" evidence="1">
    <location>
        <begin position="282"/>
        <end position="291"/>
    </location>
</feature>
<organism evidence="2 3">
    <name type="scientific">Thermostaphylospora chromogena</name>
    <dbReference type="NCBI Taxonomy" id="35622"/>
    <lineage>
        <taxon>Bacteria</taxon>
        <taxon>Bacillati</taxon>
        <taxon>Actinomycetota</taxon>
        <taxon>Actinomycetes</taxon>
        <taxon>Streptosporangiales</taxon>
        <taxon>Thermomonosporaceae</taxon>
        <taxon>Thermostaphylospora</taxon>
    </lineage>
</organism>
<dbReference type="EMBL" id="FNKK01000002">
    <property type="protein sequence ID" value="SDR01495.1"/>
    <property type="molecule type" value="Genomic_DNA"/>
</dbReference>